<keyword evidence="3" id="KW-1185">Reference proteome</keyword>
<evidence type="ECO:0008006" key="4">
    <source>
        <dbReference type="Google" id="ProtNLM"/>
    </source>
</evidence>
<evidence type="ECO:0000256" key="1">
    <source>
        <dbReference type="SAM" id="SignalP"/>
    </source>
</evidence>
<dbReference type="KEGG" id="acan:ACA1_293930"/>
<sequence>MVGVASATATVNVFVVHLYAASTAAAPSAGATRLVNRALAAGEVSTTTTTRPPAWWQPQAQVNLRPRRRWRSTAHAQVSVTQPLTYSAAAAPWMVVIVDEGDFCAVTLRAGAGGSFALDPASSYTNQ</sequence>
<dbReference type="GeneID" id="14926475"/>
<accession>L8HJN6</accession>
<gene>
    <name evidence="2" type="ORF">ACA1_293930</name>
</gene>
<reference evidence="2 3" key="1">
    <citation type="journal article" date="2013" name="Genome Biol.">
        <title>Genome of Acanthamoeba castellanii highlights extensive lateral gene transfer and early evolution of tyrosine kinase signaling.</title>
        <authorList>
            <person name="Clarke M."/>
            <person name="Lohan A.J."/>
            <person name="Liu B."/>
            <person name="Lagkouvardos I."/>
            <person name="Roy S."/>
            <person name="Zafar N."/>
            <person name="Bertelli C."/>
            <person name="Schilde C."/>
            <person name="Kianianmomeni A."/>
            <person name="Burglin T.R."/>
            <person name="Frech C."/>
            <person name="Turcotte B."/>
            <person name="Kopec K.O."/>
            <person name="Synnott J.M."/>
            <person name="Choo C."/>
            <person name="Paponov I."/>
            <person name="Finkler A."/>
            <person name="Soon Heng Tan C."/>
            <person name="Hutchins A.P."/>
            <person name="Weinmeier T."/>
            <person name="Rattei T."/>
            <person name="Chu J.S."/>
            <person name="Gimenez G."/>
            <person name="Irimia M."/>
            <person name="Rigden D.J."/>
            <person name="Fitzpatrick D.A."/>
            <person name="Lorenzo-Morales J."/>
            <person name="Bateman A."/>
            <person name="Chiu C.H."/>
            <person name="Tang P."/>
            <person name="Hegemann P."/>
            <person name="Fromm H."/>
            <person name="Raoult D."/>
            <person name="Greub G."/>
            <person name="Miranda-Saavedra D."/>
            <person name="Chen N."/>
            <person name="Nash P."/>
            <person name="Ginger M.L."/>
            <person name="Horn M."/>
            <person name="Schaap P."/>
            <person name="Caler L."/>
            <person name="Loftus B."/>
        </authorList>
    </citation>
    <scope>NUCLEOTIDE SEQUENCE [LARGE SCALE GENOMIC DNA]</scope>
    <source>
        <strain evidence="2 3">Neff</strain>
    </source>
</reference>
<keyword evidence="1" id="KW-0732">Signal</keyword>
<organism evidence="2 3">
    <name type="scientific">Acanthamoeba castellanii (strain ATCC 30010 / Neff)</name>
    <dbReference type="NCBI Taxonomy" id="1257118"/>
    <lineage>
        <taxon>Eukaryota</taxon>
        <taxon>Amoebozoa</taxon>
        <taxon>Discosea</taxon>
        <taxon>Longamoebia</taxon>
        <taxon>Centramoebida</taxon>
        <taxon>Acanthamoebidae</taxon>
        <taxon>Acanthamoeba</taxon>
    </lineage>
</organism>
<dbReference type="RefSeq" id="XP_004368177.1">
    <property type="nucleotide sequence ID" value="XM_004368120.1"/>
</dbReference>
<name>L8HJN6_ACACF</name>
<feature type="signal peptide" evidence="1">
    <location>
        <begin position="1"/>
        <end position="25"/>
    </location>
</feature>
<dbReference type="VEuPathDB" id="AmoebaDB:ACA1_293930"/>
<evidence type="ECO:0000313" key="3">
    <source>
        <dbReference type="Proteomes" id="UP000011083"/>
    </source>
</evidence>
<dbReference type="AlphaFoldDB" id="L8HJN6"/>
<feature type="chain" id="PRO_5003990822" description="Secreted protein" evidence="1">
    <location>
        <begin position="26"/>
        <end position="127"/>
    </location>
</feature>
<dbReference type="Proteomes" id="UP000011083">
    <property type="component" value="Unassembled WGS sequence"/>
</dbReference>
<evidence type="ECO:0000313" key="2">
    <source>
        <dbReference type="EMBL" id="ELR25422.1"/>
    </source>
</evidence>
<dbReference type="EMBL" id="KB007805">
    <property type="protein sequence ID" value="ELR25422.1"/>
    <property type="molecule type" value="Genomic_DNA"/>
</dbReference>
<proteinExistence type="predicted"/>
<protein>
    <recommendedName>
        <fullName evidence="4">Secreted protein</fullName>
    </recommendedName>
</protein>